<protein>
    <submittedName>
        <fullName evidence="1">Uncharacterized protein</fullName>
    </submittedName>
</protein>
<sequence length="134" mass="13867">MGVLELDVDDPKLGLRMVLPGTVAVGHCYLAAVAVHSSDQGRLGTGGDPNLVTNCGVPFACLVHHADFGWLANRIGVSAGASEFHKPHVWDSEMIALDPQAVGNGEARIILTSGLEAGMPLPLEEVLAGQGHGP</sequence>
<evidence type="ECO:0000313" key="1">
    <source>
        <dbReference type="EMBL" id="KKZ10863.1"/>
    </source>
</evidence>
<reference evidence="1 2" key="1">
    <citation type="submission" date="2015-01" db="EMBL/GenBank/DDBJ databases">
        <title>Lifestyle Evolution in Cyanobacterial Symbionts of Sponges.</title>
        <authorList>
            <person name="Burgsdorf I."/>
            <person name="Slaby B.M."/>
            <person name="Handley K.M."/>
            <person name="Haber M."/>
            <person name="Blom J."/>
            <person name="Marshall C.W."/>
            <person name="Gilbert J.A."/>
            <person name="Hentschel U."/>
            <person name="Steindler L."/>
        </authorList>
    </citation>
    <scope>NUCLEOTIDE SEQUENCE [LARGE SCALE GENOMIC DNA]</scope>
    <source>
        <strain evidence="1">142</strain>
    </source>
</reference>
<accession>A0A6N3X6P7</accession>
<dbReference type="EMBL" id="JXUO01000303">
    <property type="protein sequence ID" value="KKZ10863.1"/>
    <property type="molecule type" value="Genomic_DNA"/>
</dbReference>
<comment type="caution">
    <text evidence="1">The sequence shown here is derived from an EMBL/GenBank/DDBJ whole genome shotgun (WGS) entry which is preliminary data.</text>
</comment>
<proteinExistence type="predicted"/>
<dbReference type="Proteomes" id="UP000035054">
    <property type="component" value="Unassembled WGS sequence"/>
</dbReference>
<organism evidence="1 2">
    <name type="scientific">Candidatus Synechococcus spongiarum 142</name>
    <dbReference type="NCBI Taxonomy" id="1608213"/>
    <lineage>
        <taxon>Bacteria</taxon>
        <taxon>Bacillati</taxon>
        <taxon>Cyanobacteriota</taxon>
        <taxon>Cyanophyceae</taxon>
        <taxon>Synechococcales</taxon>
        <taxon>Synechococcaceae</taxon>
        <taxon>Synechococcus</taxon>
    </lineage>
</organism>
<name>A0A6N3X6P7_9SYNE</name>
<gene>
    <name evidence="1" type="ORF">TH68_09670</name>
</gene>
<dbReference type="AlphaFoldDB" id="A0A6N3X6P7"/>
<evidence type="ECO:0000313" key="2">
    <source>
        <dbReference type="Proteomes" id="UP000035054"/>
    </source>
</evidence>